<organism evidence="2 3">
    <name type="scientific">Lyngbya confervoides BDU141951</name>
    <dbReference type="NCBI Taxonomy" id="1574623"/>
    <lineage>
        <taxon>Bacteria</taxon>
        <taxon>Bacillati</taxon>
        <taxon>Cyanobacteriota</taxon>
        <taxon>Cyanophyceae</taxon>
        <taxon>Oscillatoriophycideae</taxon>
        <taxon>Oscillatoriales</taxon>
        <taxon>Microcoleaceae</taxon>
        <taxon>Lyngbya</taxon>
    </lineage>
</organism>
<name>A0ABD4SZY1_9CYAN</name>
<evidence type="ECO:0000313" key="2">
    <source>
        <dbReference type="EMBL" id="MCM1981839.1"/>
    </source>
</evidence>
<comment type="caution">
    <text evidence="2">The sequence shown here is derived from an EMBL/GenBank/DDBJ whole genome shotgun (WGS) entry which is preliminary data.</text>
</comment>
<reference evidence="2 3" key="1">
    <citation type="journal article" date="2015" name="Genome Announc.">
        <title>Draft Genome Sequence of Filamentous Marine Cyanobacterium Lyngbya confervoides Strain BDU141951.</title>
        <authorList>
            <person name="Chandrababunaidu M.M."/>
            <person name="Sen D."/>
            <person name="Tripathy S."/>
        </authorList>
    </citation>
    <scope>NUCLEOTIDE SEQUENCE [LARGE SCALE GENOMIC DNA]</scope>
    <source>
        <strain evidence="2 3">BDU141951</strain>
    </source>
</reference>
<evidence type="ECO:0000313" key="3">
    <source>
        <dbReference type="Proteomes" id="UP000031561"/>
    </source>
</evidence>
<feature type="region of interest" description="Disordered" evidence="1">
    <location>
        <begin position="68"/>
        <end position="103"/>
    </location>
</feature>
<proteinExistence type="predicted"/>
<dbReference type="RefSeq" id="WP_166279911.1">
    <property type="nucleotide sequence ID" value="NZ_JTHE03000022.1"/>
</dbReference>
<gene>
    <name evidence="2" type="ORF">QQ91_0003210</name>
</gene>
<feature type="compositionally biased region" description="Acidic residues" evidence="1">
    <location>
        <begin position="83"/>
        <end position="103"/>
    </location>
</feature>
<keyword evidence="3" id="KW-1185">Reference proteome</keyword>
<dbReference type="Proteomes" id="UP000031561">
    <property type="component" value="Unassembled WGS sequence"/>
</dbReference>
<sequence length="188" mass="20880">MKSLQDLDVLIDQVSNVTGLSQDEISEQMESANINSFKFADTILVSPEDFDSIIDAWAEKIKASLRTGNDDKPSRVTVADSADSLEEEIEGEEDSDLDSDEADGALAWPRGYKKVVTHLYGPTLKKILPEDLDQRQRFLEAIANDTEIGQKLIGDLATAIVKRSKRKLSRESVLDGLKRKIEDLLMNG</sequence>
<evidence type="ECO:0000256" key="1">
    <source>
        <dbReference type="SAM" id="MobiDB-lite"/>
    </source>
</evidence>
<dbReference type="AlphaFoldDB" id="A0ABD4SZY1"/>
<accession>A0ABD4SZY1</accession>
<dbReference type="EMBL" id="JTHE03000022">
    <property type="protein sequence ID" value="MCM1981839.1"/>
    <property type="molecule type" value="Genomic_DNA"/>
</dbReference>
<protein>
    <submittedName>
        <fullName evidence="2">Uncharacterized protein</fullName>
    </submittedName>
</protein>